<sequence length="97" mass="11018">MVQKALKKSNKINDSKNKTKDKQLGLRKGARTIAPKKQSKIKQRNMEKKITLAINKNIEQIMVSRANAVAGGRKFNIVKAAESDNRNKRDQKTKKTK</sequence>
<dbReference type="AlphaFoldDB" id="A0A9N9AJR2"/>
<protein>
    <submittedName>
        <fullName evidence="2">328_t:CDS:1</fullName>
    </submittedName>
</protein>
<keyword evidence="3" id="KW-1185">Reference proteome</keyword>
<dbReference type="InterPro" id="IPR019034">
    <property type="entry name" value="UPF0390"/>
</dbReference>
<evidence type="ECO:0000313" key="2">
    <source>
        <dbReference type="EMBL" id="CAG8532740.1"/>
    </source>
</evidence>
<evidence type="ECO:0000256" key="1">
    <source>
        <dbReference type="SAM" id="MobiDB-lite"/>
    </source>
</evidence>
<dbReference type="OrthoDB" id="5239630at2759"/>
<comment type="caution">
    <text evidence="2">The sequence shown here is derived from an EMBL/GenBank/DDBJ whole genome shotgun (WGS) entry which is preliminary data.</text>
</comment>
<reference evidence="2" key="1">
    <citation type="submission" date="2021-06" db="EMBL/GenBank/DDBJ databases">
        <authorList>
            <person name="Kallberg Y."/>
            <person name="Tangrot J."/>
            <person name="Rosling A."/>
        </authorList>
    </citation>
    <scope>NUCLEOTIDE SEQUENCE</scope>
    <source>
        <strain evidence="2">BR232B</strain>
    </source>
</reference>
<proteinExistence type="predicted"/>
<name>A0A9N9AJR2_9GLOM</name>
<organism evidence="2 3">
    <name type="scientific">Paraglomus brasilianum</name>
    <dbReference type="NCBI Taxonomy" id="144538"/>
    <lineage>
        <taxon>Eukaryota</taxon>
        <taxon>Fungi</taxon>
        <taxon>Fungi incertae sedis</taxon>
        <taxon>Mucoromycota</taxon>
        <taxon>Glomeromycotina</taxon>
        <taxon>Glomeromycetes</taxon>
        <taxon>Paraglomerales</taxon>
        <taxon>Paraglomeraceae</taxon>
        <taxon>Paraglomus</taxon>
    </lineage>
</organism>
<feature type="compositionally biased region" description="Basic and acidic residues" evidence="1">
    <location>
        <begin position="11"/>
        <end position="24"/>
    </location>
</feature>
<gene>
    <name evidence="2" type="ORF">PBRASI_LOCUS4192</name>
</gene>
<dbReference type="Proteomes" id="UP000789739">
    <property type="component" value="Unassembled WGS sequence"/>
</dbReference>
<dbReference type="EMBL" id="CAJVPI010000420">
    <property type="protein sequence ID" value="CAG8532740.1"/>
    <property type="molecule type" value="Genomic_DNA"/>
</dbReference>
<dbReference type="Pfam" id="PF09495">
    <property type="entry name" value="DUF2462"/>
    <property type="match status" value="1"/>
</dbReference>
<feature type="region of interest" description="Disordered" evidence="1">
    <location>
        <begin position="1"/>
        <end position="44"/>
    </location>
</feature>
<evidence type="ECO:0000313" key="3">
    <source>
        <dbReference type="Proteomes" id="UP000789739"/>
    </source>
</evidence>
<feature type="compositionally biased region" description="Basic residues" evidence="1">
    <location>
        <begin position="1"/>
        <end position="10"/>
    </location>
</feature>
<accession>A0A9N9AJR2</accession>